<comment type="similarity">
    <text evidence="3">Belongs to the ALG10 glucosyltransferase family.</text>
</comment>
<gene>
    <name evidence="17" type="primary">ALG10</name>
    <name evidence="17" type="ORF">BGZ80_010305</name>
</gene>
<dbReference type="GO" id="GO:0006488">
    <property type="term" value="P:dolichol-linked oligosaccharide biosynthetic process"/>
    <property type="evidence" value="ECO:0007669"/>
    <property type="project" value="InterPro"/>
</dbReference>
<protein>
    <recommendedName>
        <fullName evidence="5">Dol-P-Glc:Glc(2)Man(9)GlcNAc(2)-PP-Dol alpha-1,2-glucosyltransferase</fullName>
        <ecNumber evidence="4">2.4.1.256</ecNumber>
    </recommendedName>
    <alternativeName>
        <fullName evidence="12">Asparagine-linked glycosylation protein 10</fullName>
    </alternativeName>
</protein>
<dbReference type="AlphaFoldDB" id="A0A9P6MUX0"/>
<evidence type="ECO:0000256" key="16">
    <source>
        <dbReference type="SAM" id="SignalP"/>
    </source>
</evidence>
<dbReference type="PANTHER" id="PTHR12989:SF10">
    <property type="entry name" value="DOL-P-GLC:GLC(2)MAN(9)GLCNAC(2)-PP-DOL ALPHA-1,2-GLUCOSYLTRANSFERASE-RELATED"/>
    <property type="match status" value="1"/>
</dbReference>
<evidence type="ECO:0000313" key="18">
    <source>
        <dbReference type="Proteomes" id="UP000703661"/>
    </source>
</evidence>
<proteinExistence type="inferred from homology"/>
<evidence type="ECO:0000313" key="17">
    <source>
        <dbReference type="EMBL" id="KAG0014682.1"/>
    </source>
</evidence>
<comment type="function">
    <text evidence="13">Dol-P-Glc:Glc(2)Man(9)GlcNAc(2)-PP-Dol alpha-1,2-glucosyltransferase that operates in the biosynthetic pathway of dolichol-linked oligosaccharides, the glycan precursors employed in protein asparagine (N)-glycosylation. The assembly of dolichol-linked oligosaccharides begins on the cytosolic side of the endoplasmic reticulum membrane and finishes in its lumen. The sequential addition of sugars to dolichol pyrophosphate produces dolichol-linked oligosaccharides containing fourteen sugars, including two GlcNAcs, nine mannoses and three glucoses. Once assembled, the oligosaccharide is transferred from the lipid to nascent proteins by oligosaccharyltransferases. In the lumen of the endoplasmic reticulum, adds the third and last glucose residue from dolichyl phosphate glucose (Dol-P-Glc) onto the lipid-linked oligosaccharide intermediate Glc(2)Man(9)GlcNAc(2)-PP-Dol to produce Glc(3)Man(9)GlcNAc(2)-PP-Dol.</text>
</comment>
<dbReference type="InterPro" id="IPR016900">
    <property type="entry name" value="Alg10"/>
</dbReference>
<evidence type="ECO:0000256" key="5">
    <source>
        <dbReference type="ARBA" id="ARBA00018512"/>
    </source>
</evidence>
<comment type="pathway">
    <text evidence="2">Protein modification; protein glycosylation.</text>
</comment>
<keyword evidence="10 15" id="KW-1133">Transmembrane helix</keyword>
<evidence type="ECO:0000256" key="11">
    <source>
        <dbReference type="ARBA" id="ARBA00023136"/>
    </source>
</evidence>
<feature type="transmembrane region" description="Helical" evidence="15">
    <location>
        <begin position="127"/>
        <end position="148"/>
    </location>
</feature>
<dbReference type="EMBL" id="JAAAID010000701">
    <property type="protein sequence ID" value="KAG0014682.1"/>
    <property type="molecule type" value="Genomic_DNA"/>
</dbReference>
<evidence type="ECO:0000256" key="6">
    <source>
        <dbReference type="ARBA" id="ARBA00022676"/>
    </source>
</evidence>
<keyword evidence="8 15" id="KW-0812">Transmembrane</keyword>
<keyword evidence="7" id="KW-0808">Transferase</keyword>
<evidence type="ECO:0000256" key="15">
    <source>
        <dbReference type="SAM" id="Phobius"/>
    </source>
</evidence>
<comment type="catalytic activity">
    <reaction evidence="14">
        <text>an alpha-D-Glc-(1-&gt;3)-alpha-D-Glc-(1-&gt;3)-alpha-D-Man-(1-&gt;2)-alpha-D-Man-(1-&gt;2)-alpha-D-Man-(1-&gt;3)-[alpha-D-Man-(1-&gt;2)-alpha-D-Man-(1-&gt;3)-[alpha-D-Man-(1-&gt;2)-alpha-D-Man-(1-&gt;6)]-alpha-D-Man-(1-&gt;6)]-beta-D-Man-(1-&gt;4)-beta-D-GlcNAc-(1-&gt;4)-alpha-D-GlcNAc-diphospho-di-trans,poly-cis-dolichol + a di-trans,poly-cis-dolichyl beta-D-glucosyl phosphate = a alpha-D-Glc-(1-&gt;2)-alpha-D-Glc-(1-&gt;3)-alpha-D-Glc-(1-&gt;3)-alpha-D-Man-(1-&gt;2)-alpha-D-Man-(1-&gt;2)-alpha-D-Man-(1-&gt;3)-[alpha-D-Man-(1-&gt;2)-alpha-D-Man-(1-&gt;3)-[alpha-D-Man-(1-&gt;2)-alpha-D-Man-(1-&gt;6)]-alpha-D-Man-(1-&gt;6)]-beta-D-Man-(1-&gt;4)-beta-D-GlcNAc-(1-&gt;4)-alpha-D-GlcNAc-diphospho-di-trans,poly-cis-dolichol + a di-trans,poly-cis-dolichyl phosphate + H(+)</text>
        <dbReference type="Rhea" id="RHEA:29543"/>
        <dbReference type="Rhea" id="RHEA-COMP:19498"/>
        <dbReference type="Rhea" id="RHEA-COMP:19502"/>
        <dbReference type="Rhea" id="RHEA-COMP:19512"/>
        <dbReference type="Rhea" id="RHEA-COMP:19522"/>
        <dbReference type="ChEBI" id="CHEBI:15378"/>
        <dbReference type="ChEBI" id="CHEBI:57525"/>
        <dbReference type="ChEBI" id="CHEBI:57683"/>
        <dbReference type="ChEBI" id="CHEBI:132522"/>
        <dbReference type="ChEBI" id="CHEBI:132523"/>
        <dbReference type="EC" id="2.4.1.256"/>
    </reaction>
    <physiologicalReaction direction="left-to-right" evidence="14">
        <dbReference type="Rhea" id="RHEA:29544"/>
    </physiologicalReaction>
</comment>
<dbReference type="EC" id="2.4.1.256" evidence="4"/>
<evidence type="ECO:0000256" key="4">
    <source>
        <dbReference type="ARBA" id="ARBA00011967"/>
    </source>
</evidence>
<organism evidence="17 18">
    <name type="scientific">Entomortierella chlamydospora</name>
    <dbReference type="NCBI Taxonomy" id="101097"/>
    <lineage>
        <taxon>Eukaryota</taxon>
        <taxon>Fungi</taxon>
        <taxon>Fungi incertae sedis</taxon>
        <taxon>Mucoromycota</taxon>
        <taxon>Mortierellomycotina</taxon>
        <taxon>Mortierellomycetes</taxon>
        <taxon>Mortierellales</taxon>
        <taxon>Mortierellaceae</taxon>
        <taxon>Entomortierella</taxon>
    </lineage>
</organism>
<evidence type="ECO:0000256" key="14">
    <source>
        <dbReference type="ARBA" id="ARBA00048064"/>
    </source>
</evidence>
<keyword evidence="16" id="KW-0732">Signal</keyword>
<comment type="caution">
    <text evidence="17">The sequence shown here is derived from an EMBL/GenBank/DDBJ whole genome shotgun (WGS) entry which is preliminary data.</text>
</comment>
<dbReference type="Proteomes" id="UP000703661">
    <property type="component" value="Unassembled WGS sequence"/>
</dbReference>
<reference evidence="17" key="1">
    <citation type="journal article" date="2020" name="Fungal Divers.">
        <title>Resolving the Mortierellaceae phylogeny through synthesis of multi-gene phylogenetics and phylogenomics.</title>
        <authorList>
            <person name="Vandepol N."/>
            <person name="Liber J."/>
            <person name="Desiro A."/>
            <person name="Na H."/>
            <person name="Kennedy M."/>
            <person name="Barry K."/>
            <person name="Grigoriev I.V."/>
            <person name="Miller A.N."/>
            <person name="O'Donnell K."/>
            <person name="Stajich J.E."/>
            <person name="Bonito G."/>
        </authorList>
    </citation>
    <scope>NUCLEOTIDE SEQUENCE</scope>
    <source>
        <strain evidence="17">NRRL 2769</strain>
    </source>
</reference>
<evidence type="ECO:0000256" key="10">
    <source>
        <dbReference type="ARBA" id="ARBA00022989"/>
    </source>
</evidence>
<keyword evidence="18" id="KW-1185">Reference proteome</keyword>
<feature type="transmembrane region" description="Helical" evidence="15">
    <location>
        <begin position="83"/>
        <end position="107"/>
    </location>
</feature>
<accession>A0A9P6MUX0</accession>
<evidence type="ECO:0000256" key="12">
    <source>
        <dbReference type="ARBA" id="ARBA00032069"/>
    </source>
</evidence>
<name>A0A9P6MUX0_9FUNG</name>
<keyword evidence="9" id="KW-0256">Endoplasmic reticulum</keyword>
<evidence type="ECO:0000256" key="9">
    <source>
        <dbReference type="ARBA" id="ARBA00022824"/>
    </source>
</evidence>
<feature type="signal peptide" evidence="16">
    <location>
        <begin position="1"/>
        <end position="26"/>
    </location>
</feature>
<comment type="subcellular location">
    <subcellularLocation>
        <location evidence="1">Endoplasmic reticulum membrane</location>
        <topology evidence="1">Multi-pass membrane protein</topology>
    </subcellularLocation>
</comment>
<keyword evidence="6" id="KW-0328">Glycosyltransferase</keyword>
<feature type="chain" id="PRO_5040440086" description="Dol-P-Glc:Glc(2)Man(9)GlcNAc(2)-PP-Dol alpha-1,2-glucosyltransferase" evidence="16">
    <location>
        <begin position="27"/>
        <end position="238"/>
    </location>
</feature>
<dbReference type="GO" id="GO:0106073">
    <property type="term" value="F:dolichyl pyrophosphate Glc2Man9GlcNAc2 alpha-1,2-glucosyltransferase activity"/>
    <property type="evidence" value="ECO:0007669"/>
    <property type="project" value="UniProtKB-EC"/>
</dbReference>
<evidence type="ECO:0000256" key="1">
    <source>
        <dbReference type="ARBA" id="ARBA00004477"/>
    </source>
</evidence>
<evidence type="ECO:0000256" key="7">
    <source>
        <dbReference type="ARBA" id="ARBA00022679"/>
    </source>
</evidence>
<sequence length="238" mass="26548">MPGISTPTPCLVTGLHLLALVVIAAAWNKIVPHPYMDEIFHIPQAQRYCEGDFWTWDPKLTTPPGLTAFVLLSWLASRKRYHLLAALGSAVAVTFRQTNIIWALFILGTALLNLSNAAERRRYDPKAAFMNSPVQVIYAITGFVRVMFTKLPTAVAMAIPYLGLLAGFSAFIKWNGGIVLGDRSNHVPIMHIVQLFYFAAFSAGMSIFAILGAVPLARLLRRINLRYWRSYTRLDLSV</sequence>
<evidence type="ECO:0000256" key="2">
    <source>
        <dbReference type="ARBA" id="ARBA00004922"/>
    </source>
</evidence>
<evidence type="ECO:0000256" key="13">
    <source>
        <dbReference type="ARBA" id="ARBA00044727"/>
    </source>
</evidence>
<feature type="transmembrane region" description="Helical" evidence="15">
    <location>
        <begin position="195"/>
        <end position="220"/>
    </location>
</feature>
<evidence type="ECO:0000256" key="8">
    <source>
        <dbReference type="ARBA" id="ARBA00022692"/>
    </source>
</evidence>
<feature type="transmembrane region" description="Helical" evidence="15">
    <location>
        <begin position="155"/>
        <end position="175"/>
    </location>
</feature>
<dbReference type="PANTHER" id="PTHR12989">
    <property type="entry name" value="ALPHA-1,2-GLUCOSYLTRANSFERASE ALG10"/>
    <property type="match status" value="1"/>
</dbReference>
<keyword evidence="11 15" id="KW-0472">Membrane</keyword>
<evidence type="ECO:0000256" key="3">
    <source>
        <dbReference type="ARBA" id="ARBA00010600"/>
    </source>
</evidence>
<dbReference type="Pfam" id="PF04922">
    <property type="entry name" value="DIE2_ALG10"/>
    <property type="match status" value="2"/>
</dbReference>
<dbReference type="GO" id="GO:0005789">
    <property type="term" value="C:endoplasmic reticulum membrane"/>
    <property type="evidence" value="ECO:0007669"/>
    <property type="project" value="UniProtKB-SubCell"/>
</dbReference>